<protein>
    <submittedName>
        <fullName evidence="4">3-oxoacyl-[acyl-carrier-protein] reductase FabG</fullName>
        <ecNumber evidence="4">1.1.1.100</ecNumber>
    </submittedName>
</protein>
<organism evidence="4">
    <name type="scientific">Vibrio parahaemolyticus</name>
    <dbReference type="NCBI Taxonomy" id="670"/>
    <lineage>
        <taxon>Bacteria</taxon>
        <taxon>Pseudomonadati</taxon>
        <taxon>Pseudomonadota</taxon>
        <taxon>Gammaproteobacteria</taxon>
        <taxon>Vibrionales</taxon>
        <taxon>Vibrionaceae</taxon>
        <taxon>Vibrio</taxon>
    </lineage>
</organism>
<keyword evidence="2" id="KW-0521">NADP</keyword>
<dbReference type="Pfam" id="PF13561">
    <property type="entry name" value="adh_short_C2"/>
    <property type="match status" value="1"/>
</dbReference>
<dbReference type="PANTHER" id="PTHR43618">
    <property type="entry name" value="7-ALPHA-HYDROXYSTEROID DEHYDROGENASE"/>
    <property type="match status" value="1"/>
</dbReference>
<dbReference type="RefSeq" id="WP_140205061.1">
    <property type="nucleotide sequence ID" value="NZ_JACERE010000004.1"/>
</dbReference>
<dbReference type="PANTHER" id="PTHR43618:SF8">
    <property type="entry name" value="7ALPHA-HYDROXYSTEROID DEHYDROGENASE"/>
    <property type="match status" value="1"/>
</dbReference>
<dbReference type="InterPro" id="IPR052178">
    <property type="entry name" value="Sec_Metab_Biosynth_SDR"/>
</dbReference>
<dbReference type="Gene3D" id="3.40.50.720">
    <property type="entry name" value="NAD(P)-binding Rossmann-like Domain"/>
    <property type="match status" value="1"/>
</dbReference>
<dbReference type="InterPro" id="IPR002347">
    <property type="entry name" value="SDR_fam"/>
</dbReference>
<dbReference type="CDD" id="cd05233">
    <property type="entry name" value="SDR_c"/>
    <property type="match status" value="1"/>
</dbReference>
<gene>
    <name evidence="4" type="primary">fabG</name>
    <name evidence="4" type="ORF">VP360_00016</name>
</gene>
<reference evidence="4" key="1">
    <citation type="submission" date="2020-08" db="EMBL/GenBank/DDBJ databases">
        <title>Genetic structure, function and evolution of capsule biosynthesis loci in Vibrio parahaemolyticus.</title>
        <authorList>
            <person name="Li L."/>
            <person name="Bian S."/>
        </authorList>
    </citation>
    <scope>NUCLEOTIDE SEQUENCE</scope>
    <source>
        <strain evidence="4">VP360</strain>
    </source>
</reference>
<sequence>MIIKDYVKRLVKYIIWGTPTLNVTADLKVLSIDNSLVGKKVLITGANRGLGLSIAKRCIDSGAGVVISARNEKGLKQAKEVFGDACDYVILDLSIDSNFNHFWEHKALKGVNTLVLNAGVSLHEASFLSVNQSGWDEQFNVNLKANYFLAQSFIRFRNEESLSKVIFLSSERGLIPDDTPYGLTKAAMNSLVKGLSNSFVDKGFLINAIAPGVTASDMTGYTKTGNLAREQSYGKRVFLPEEISNIAWFLISDLSNSISGEVIACDHGSYLKQK</sequence>
<dbReference type="PRINTS" id="PR00081">
    <property type="entry name" value="GDHRDH"/>
</dbReference>
<name>A0A7M1VS18_VIBPH</name>
<dbReference type="GO" id="GO:0004316">
    <property type="term" value="F:3-oxoacyl-[acyl-carrier-protein] reductase (NADPH) activity"/>
    <property type="evidence" value="ECO:0007669"/>
    <property type="project" value="UniProtKB-EC"/>
</dbReference>
<evidence type="ECO:0000256" key="2">
    <source>
        <dbReference type="ARBA" id="ARBA00022857"/>
    </source>
</evidence>
<dbReference type="EC" id="1.1.1.100" evidence="4"/>
<evidence type="ECO:0000256" key="1">
    <source>
        <dbReference type="ARBA" id="ARBA00006484"/>
    </source>
</evidence>
<evidence type="ECO:0000256" key="3">
    <source>
        <dbReference type="ARBA" id="ARBA00023002"/>
    </source>
</evidence>
<keyword evidence="3 4" id="KW-0560">Oxidoreductase</keyword>
<evidence type="ECO:0000313" key="4">
    <source>
        <dbReference type="EMBL" id="QOS16266.1"/>
    </source>
</evidence>
<dbReference type="AlphaFoldDB" id="A0A7M1VS18"/>
<comment type="similarity">
    <text evidence="1">Belongs to the short-chain dehydrogenases/reductases (SDR) family.</text>
</comment>
<dbReference type="SUPFAM" id="SSF51735">
    <property type="entry name" value="NAD(P)-binding Rossmann-fold domains"/>
    <property type="match status" value="1"/>
</dbReference>
<dbReference type="EMBL" id="MT898046">
    <property type="protein sequence ID" value="QOS16266.1"/>
    <property type="molecule type" value="Genomic_DNA"/>
</dbReference>
<dbReference type="InterPro" id="IPR036291">
    <property type="entry name" value="NAD(P)-bd_dom_sf"/>
</dbReference>
<accession>A0A7M1VS18</accession>
<proteinExistence type="inferred from homology"/>